<gene>
    <name evidence="4" type="primary">LOC108740921</name>
</gene>
<sequence length="180" mass="19906">MTTIRKIVVRIVFIFCVIVILLRDYTGLVGILLGGDRAQPNSSQHRLPPKPSNPGYGDSKTEIDLDADIEEETINNIGPSPSTRSQILQTIKTACLPKLICELNATPRKDKLTESERALLTLIRDTSVSTTAELTSKYHFAAHMGQLISGVDGNGCHNFYPTCPFPGLKVLQMIKKVRMR</sequence>
<proteinExistence type="predicted"/>
<keyword evidence="2" id="KW-0472">Membrane</keyword>
<dbReference type="AlphaFoldDB" id="A0A1W4X4C6"/>
<dbReference type="KEGG" id="apln:108740921"/>
<keyword evidence="2" id="KW-1133">Transmembrane helix</keyword>
<dbReference type="Pfam" id="PF07841">
    <property type="entry name" value="DM4_12"/>
    <property type="match status" value="1"/>
</dbReference>
<evidence type="ECO:0000256" key="1">
    <source>
        <dbReference type="SAM" id="MobiDB-lite"/>
    </source>
</evidence>
<protein>
    <submittedName>
        <fullName evidence="4">Uncharacterized protein LOC108740921</fullName>
    </submittedName>
</protein>
<evidence type="ECO:0000256" key="2">
    <source>
        <dbReference type="SAM" id="Phobius"/>
    </source>
</evidence>
<dbReference type="GeneID" id="108740921"/>
<reference evidence="4" key="1">
    <citation type="submission" date="2025-08" db="UniProtKB">
        <authorList>
            <consortium name="RefSeq"/>
        </authorList>
    </citation>
    <scope>IDENTIFICATION</scope>
    <source>
        <tissue evidence="4">Entire body</tissue>
    </source>
</reference>
<dbReference type="InterPro" id="IPR006631">
    <property type="entry name" value="DM4_12"/>
</dbReference>
<keyword evidence="3" id="KW-1185">Reference proteome</keyword>
<dbReference type="RefSeq" id="XP_018330961.1">
    <property type="nucleotide sequence ID" value="XM_018475459.2"/>
</dbReference>
<keyword evidence="2" id="KW-0812">Transmembrane</keyword>
<dbReference type="OrthoDB" id="6371365at2759"/>
<organism evidence="3 4">
    <name type="scientific">Agrilus planipennis</name>
    <name type="common">Emerald ash borer</name>
    <name type="synonym">Agrilus marcopoli</name>
    <dbReference type="NCBI Taxonomy" id="224129"/>
    <lineage>
        <taxon>Eukaryota</taxon>
        <taxon>Metazoa</taxon>
        <taxon>Ecdysozoa</taxon>
        <taxon>Arthropoda</taxon>
        <taxon>Hexapoda</taxon>
        <taxon>Insecta</taxon>
        <taxon>Pterygota</taxon>
        <taxon>Neoptera</taxon>
        <taxon>Endopterygota</taxon>
        <taxon>Coleoptera</taxon>
        <taxon>Polyphaga</taxon>
        <taxon>Elateriformia</taxon>
        <taxon>Buprestoidea</taxon>
        <taxon>Buprestidae</taxon>
        <taxon>Agrilinae</taxon>
        <taxon>Agrilus</taxon>
    </lineage>
</organism>
<feature type="transmembrane region" description="Helical" evidence="2">
    <location>
        <begin position="7"/>
        <end position="33"/>
    </location>
</feature>
<accession>A0A1W4X4C6</accession>
<feature type="region of interest" description="Disordered" evidence="1">
    <location>
        <begin position="38"/>
        <end position="61"/>
    </location>
</feature>
<dbReference type="Proteomes" id="UP000192223">
    <property type="component" value="Unplaced"/>
</dbReference>
<evidence type="ECO:0000313" key="3">
    <source>
        <dbReference type="Proteomes" id="UP000192223"/>
    </source>
</evidence>
<name>A0A1W4X4C6_AGRPL</name>
<evidence type="ECO:0000313" key="4">
    <source>
        <dbReference type="RefSeq" id="XP_018330961.1"/>
    </source>
</evidence>
<dbReference type="InParanoid" id="A0A1W4X4C6"/>